<evidence type="ECO:0000256" key="1">
    <source>
        <dbReference type="SAM" id="Phobius"/>
    </source>
</evidence>
<evidence type="ECO:0000313" key="3">
    <source>
        <dbReference type="Proteomes" id="UP000315295"/>
    </source>
</evidence>
<dbReference type="EMBL" id="VIEB01000392">
    <property type="protein sequence ID" value="TQD92482.1"/>
    <property type="molecule type" value="Genomic_DNA"/>
</dbReference>
<accession>A0A540M1W9</accession>
<keyword evidence="3" id="KW-1185">Reference proteome</keyword>
<organism evidence="2 3">
    <name type="scientific">Malus baccata</name>
    <name type="common">Siberian crab apple</name>
    <name type="synonym">Pyrus baccata</name>
    <dbReference type="NCBI Taxonomy" id="106549"/>
    <lineage>
        <taxon>Eukaryota</taxon>
        <taxon>Viridiplantae</taxon>
        <taxon>Streptophyta</taxon>
        <taxon>Embryophyta</taxon>
        <taxon>Tracheophyta</taxon>
        <taxon>Spermatophyta</taxon>
        <taxon>Magnoliopsida</taxon>
        <taxon>eudicotyledons</taxon>
        <taxon>Gunneridae</taxon>
        <taxon>Pentapetalae</taxon>
        <taxon>rosids</taxon>
        <taxon>fabids</taxon>
        <taxon>Rosales</taxon>
        <taxon>Rosaceae</taxon>
        <taxon>Amygdaloideae</taxon>
        <taxon>Maleae</taxon>
        <taxon>Malus</taxon>
    </lineage>
</organism>
<proteinExistence type="predicted"/>
<protein>
    <submittedName>
        <fullName evidence="2">Uncharacterized protein</fullName>
    </submittedName>
</protein>
<comment type="caution">
    <text evidence="2">The sequence shown here is derived from an EMBL/GenBank/DDBJ whole genome shotgun (WGS) entry which is preliminary data.</text>
</comment>
<keyword evidence="1" id="KW-1133">Transmembrane helix</keyword>
<feature type="transmembrane region" description="Helical" evidence="1">
    <location>
        <begin position="7"/>
        <end position="29"/>
    </location>
</feature>
<gene>
    <name evidence="2" type="ORF">C1H46_021896</name>
</gene>
<evidence type="ECO:0000313" key="2">
    <source>
        <dbReference type="EMBL" id="TQD92482.1"/>
    </source>
</evidence>
<feature type="transmembrane region" description="Helical" evidence="1">
    <location>
        <begin position="68"/>
        <end position="89"/>
    </location>
</feature>
<dbReference type="AlphaFoldDB" id="A0A540M1W9"/>
<keyword evidence="1" id="KW-0812">Transmembrane</keyword>
<feature type="transmembrane region" description="Helical" evidence="1">
    <location>
        <begin position="35"/>
        <end position="56"/>
    </location>
</feature>
<name>A0A540M1W9_MALBA</name>
<dbReference type="Proteomes" id="UP000315295">
    <property type="component" value="Unassembled WGS sequence"/>
</dbReference>
<keyword evidence="1" id="KW-0472">Membrane</keyword>
<sequence length="118" mass="13273">MELNLDLFLVAFLHAAFIACVLLLVISVVLTGLLLAFAIGLVLFLIDDMYNIFLCFSSYIEIVVKHNLELGFVLFVYKLLYHVVGIFLASKPFFECKISQIKVKARSVMNVVDGLRPS</sequence>
<reference evidence="2 3" key="1">
    <citation type="journal article" date="2019" name="G3 (Bethesda)">
        <title>Sequencing of a Wild Apple (Malus baccata) Genome Unravels the Differences Between Cultivated and Wild Apple Species Regarding Disease Resistance and Cold Tolerance.</title>
        <authorList>
            <person name="Chen X."/>
        </authorList>
    </citation>
    <scope>NUCLEOTIDE SEQUENCE [LARGE SCALE GENOMIC DNA]</scope>
    <source>
        <strain evidence="3">cv. Shandingzi</strain>
        <tissue evidence="2">Leaves</tissue>
    </source>
</reference>